<proteinExistence type="predicted"/>
<dbReference type="EMBL" id="HACG01043615">
    <property type="protein sequence ID" value="CEK90480.1"/>
    <property type="molecule type" value="Transcribed_RNA"/>
</dbReference>
<dbReference type="EMBL" id="HACG01043614">
    <property type="protein sequence ID" value="CEK90479.1"/>
    <property type="molecule type" value="Transcribed_RNA"/>
</dbReference>
<reference evidence="2" key="1">
    <citation type="submission" date="2014-12" db="EMBL/GenBank/DDBJ databases">
        <title>Insight into the proteome of Arion vulgaris.</title>
        <authorList>
            <person name="Aradska J."/>
            <person name="Bulat T."/>
            <person name="Smidak R."/>
            <person name="Sarate P."/>
            <person name="Gangsoo J."/>
            <person name="Sialana F."/>
            <person name="Bilban M."/>
            <person name="Lubec G."/>
        </authorList>
    </citation>
    <scope>NUCLEOTIDE SEQUENCE</scope>
    <source>
        <tissue evidence="2">Skin</tissue>
    </source>
</reference>
<evidence type="ECO:0000313" key="1">
    <source>
        <dbReference type="EMBL" id="CEK90479.1"/>
    </source>
</evidence>
<dbReference type="AlphaFoldDB" id="A0A0B7BEB6"/>
<protein>
    <submittedName>
        <fullName evidence="2">Uncharacterized protein</fullName>
    </submittedName>
</protein>
<evidence type="ECO:0000313" key="2">
    <source>
        <dbReference type="EMBL" id="CEK90480.1"/>
    </source>
</evidence>
<name>A0A0B7BEB6_9EUPU</name>
<accession>A0A0B7BEB6</accession>
<sequence length="84" mass="9249">MSFSPVVHICMIPKTNISRMMIFKYGVSLGLLIHLSVSNNEPSNQNLQQLSCRSPASGLILSSQKIPYKDARPTHPQTIPNTAV</sequence>
<gene>
    <name evidence="2" type="primary">ORF177106</name>
    <name evidence="1" type="synonym">ORF177096</name>
</gene>
<organism evidence="2">
    <name type="scientific">Arion vulgaris</name>
    <dbReference type="NCBI Taxonomy" id="1028688"/>
    <lineage>
        <taxon>Eukaryota</taxon>
        <taxon>Metazoa</taxon>
        <taxon>Spiralia</taxon>
        <taxon>Lophotrochozoa</taxon>
        <taxon>Mollusca</taxon>
        <taxon>Gastropoda</taxon>
        <taxon>Heterobranchia</taxon>
        <taxon>Euthyneura</taxon>
        <taxon>Panpulmonata</taxon>
        <taxon>Eupulmonata</taxon>
        <taxon>Stylommatophora</taxon>
        <taxon>Helicina</taxon>
        <taxon>Arionoidea</taxon>
        <taxon>Arionidae</taxon>
        <taxon>Arion</taxon>
    </lineage>
</organism>